<name>A0ABD5MET8_9EURY</name>
<evidence type="ECO:0000256" key="1">
    <source>
        <dbReference type="SAM" id="MobiDB-lite"/>
    </source>
</evidence>
<sequence>MSSEMPSAPEGFVDAAPERTDGEEPEIELASGEEILGVVLGTVEGENQYGPWVLFRIKDENRDEVIRYFARDEAKRAYFNGNIEDGDTVWIARATEEVEMSNGEEYLPTHCKVSGGS</sequence>
<evidence type="ECO:0000313" key="3">
    <source>
        <dbReference type="Proteomes" id="UP001570511"/>
    </source>
</evidence>
<dbReference type="RefSeq" id="WP_372391393.1">
    <property type="nucleotide sequence ID" value="NZ_JBGNYA010000001.1"/>
</dbReference>
<proteinExistence type="predicted"/>
<dbReference type="AlphaFoldDB" id="A0ABD5MET8"/>
<reference evidence="2 3" key="1">
    <citation type="submission" date="2024-08" db="EMBL/GenBank/DDBJ databases">
        <title>Halobellus sp. MBLA0158 whole genome sequence.</title>
        <authorList>
            <person name="Hwang C.Y."/>
            <person name="Cho E.-S."/>
            <person name="Seo M.-J."/>
        </authorList>
    </citation>
    <scope>NUCLEOTIDE SEQUENCE [LARGE SCALE GENOMIC DNA]</scope>
    <source>
        <strain evidence="2 3">MBLA0158</strain>
    </source>
</reference>
<protein>
    <submittedName>
        <fullName evidence="2">Uncharacterized protein</fullName>
    </submittedName>
</protein>
<comment type="caution">
    <text evidence="2">The sequence shown here is derived from an EMBL/GenBank/DDBJ whole genome shotgun (WGS) entry which is preliminary data.</text>
</comment>
<organism evidence="2 3">
    <name type="scientific">Halobellus rubicundus</name>
    <dbReference type="NCBI Taxonomy" id="2996466"/>
    <lineage>
        <taxon>Archaea</taxon>
        <taxon>Methanobacteriati</taxon>
        <taxon>Methanobacteriota</taxon>
        <taxon>Stenosarchaea group</taxon>
        <taxon>Halobacteria</taxon>
        <taxon>Halobacteriales</taxon>
        <taxon>Haloferacaceae</taxon>
        <taxon>Halobellus</taxon>
    </lineage>
</organism>
<feature type="region of interest" description="Disordered" evidence="1">
    <location>
        <begin position="1"/>
        <end position="25"/>
    </location>
</feature>
<evidence type="ECO:0000313" key="2">
    <source>
        <dbReference type="EMBL" id="MFA1612422.1"/>
    </source>
</evidence>
<dbReference type="Proteomes" id="UP001570511">
    <property type="component" value="Unassembled WGS sequence"/>
</dbReference>
<accession>A0ABD5MET8</accession>
<dbReference type="EMBL" id="JBGNYA010000001">
    <property type="protein sequence ID" value="MFA1612422.1"/>
    <property type="molecule type" value="Genomic_DNA"/>
</dbReference>
<gene>
    <name evidence="2" type="ORF">OS889_15610</name>
</gene>
<keyword evidence="3" id="KW-1185">Reference proteome</keyword>